<keyword evidence="7" id="KW-1185">Reference proteome</keyword>
<dbReference type="SMART" id="SM00849">
    <property type="entry name" value="Lactamase_B"/>
    <property type="match status" value="1"/>
</dbReference>
<keyword evidence="2" id="KW-0479">Metal-binding</keyword>
<accession>A0ABW7WR80</accession>
<evidence type="ECO:0000256" key="1">
    <source>
        <dbReference type="ARBA" id="ARBA00007749"/>
    </source>
</evidence>
<dbReference type="EMBL" id="JBIRXV010000013">
    <property type="protein sequence ID" value="MFI2325499.1"/>
    <property type="molecule type" value="Genomic_DNA"/>
</dbReference>
<dbReference type="Proteomes" id="UP001611450">
    <property type="component" value="Unassembled WGS sequence"/>
</dbReference>
<evidence type="ECO:0000256" key="2">
    <source>
        <dbReference type="ARBA" id="ARBA00022723"/>
    </source>
</evidence>
<feature type="domain" description="Metallo-beta-lactamase" evidence="5">
    <location>
        <begin position="91"/>
        <end position="291"/>
    </location>
</feature>
<dbReference type="InterPro" id="IPR051013">
    <property type="entry name" value="MBL_superfamily_lactonases"/>
</dbReference>
<comment type="caution">
    <text evidence="6">The sequence shown here is derived from an EMBL/GenBank/DDBJ whole genome shotgun (WGS) entry which is preliminary data.</text>
</comment>
<dbReference type="Pfam" id="PF00753">
    <property type="entry name" value="Lactamase_B"/>
    <property type="match status" value="1"/>
</dbReference>
<reference evidence="6 7" key="1">
    <citation type="submission" date="2024-10" db="EMBL/GenBank/DDBJ databases">
        <title>The Natural Products Discovery Center: Release of the First 8490 Sequenced Strains for Exploring Actinobacteria Biosynthetic Diversity.</title>
        <authorList>
            <person name="Kalkreuter E."/>
            <person name="Kautsar S.A."/>
            <person name="Yang D."/>
            <person name="Bader C.D."/>
            <person name="Teijaro C.N."/>
            <person name="Fluegel L."/>
            <person name="Davis C.M."/>
            <person name="Simpson J.R."/>
            <person name="Lauterbach L."/>
            <person name="Steele A.D."/>
            <person name="Gui C."/>
            <person name="Meng S."/>
            <person name="Li G."/>
            <person name="Viehrig K."/>
            <person name="Ye F."/>
            <person name="Su P."/>
            <person name="Kiefer A.F."/>
            <person name="Nichols A."/>
            <person name="Cepeda A.J."/>
            <person name="Yan W."/>
            <person name="Fan B."/>
            <person name="Jiang Y."/>
            <person name="Adhikari A."/>
            <person name="Zheng C.-J."/>
            <person name="Schuster L."/>
            <person name="Cowan T.M."/>
            <person name="Smanski M.J."/>
            <person name="Chevrette M.G."/>
            <person name="De Carvalho L.P.S."/>
            <person name="Shen B."/>
        </authorList>
    </citation>
    <scope>NUCLEOTIDE SEQUENCE [LARGE SCALE GENOMIC DNA]</scope>
    <source>
        <strain evidence="6 7">NPDC019626</strain>
    </source>
</reference>
<evidence type="ECO:0000256" key="3">
    <source>
        <dbReference type="ARBA" id="ARBA00022801"/>
    </source>
</evidence>
<keyword evidence="3" id="KW-0378">Hydrolase</keyword>
<organism evidence="6 7">
    <name type="scientific">Nocardia beijingensis</name>
    <dbReference type="NCBI Taxonomy" id="95162"/>
    <lineage>
        <taxon>Bacteria</taxon>
        <taxon>Bacillati</taxon>
        <taxon>Actinomycetota</taxon>
        <taxon>Actinomycetes</taxon>
        <taxon>Mycobacteriales</taxon>
        <taxon>Nocardiaceae</taxon>
        <taxon>Nocardia</taxon>
    </lineage>
</organism>
<dbReference type="PANTHER" id="PTHR42978:SF6">
    <property type="entry name" value="QUORUM-QUENCHING LACTONASE YTNP-RELATED"/>
    <property type="match status" value="1"/>
</dbReference>
<name>A0ABW7WR80_9NOCA</name>
<keyword evidence="4" id="KW-0862">Zinc</keyword>
<proteinExistence type="inferred from homology"/>
<dbReference type="InterPro" id="IPR001279">
    <property type="entry name" value="Metallo-B-lactamas"/>
</dbReference>
<gene>
    <name evidence="6" type="ORF">ACH47G_33895</name>
</gene>
<dbReference type="RefSeq" id="WP_396949260.1">
    <property type="nucleotide sequence ID" value="NZ_JBIRXV010000013.1"/>
</dbReference>
<comment type="similarity">
    <text evidence="1">Belongs to the metallo-beta-lactamase superfamily.</text>
</comment>
<protein>
    <submittedName>
        <fullName evidence="6">MBL fold metallo-hydrolase</fullName>
    </submittedName>
</protein>
<dbReference type="InterPro" id="IPR036866">
    <property type="entry name" value="RibonucZ/Hydroxyglut_hydro"/>
</dbReference>
<dbReference type="SUPFAM" id="SSF56281">
    <property type="entry name" value="Metallo-hydrolase/oxidoreductase"/>
    <property type="match status" value="1"/>
</dbReference>
<dbReference type="Gene3D" id="3.60.15.10">
    <property type="entry name" value="Ribonuclease Z/Hydroxyacylglutathione hydrolase-like"/>
    <property type="match status" value="1"/>
</dbReference>
<sequence>MKLVIGRAKSSYAPALTRAKGITGRISMTVSLDRYTRPAAIRSHQLGEHRITYLPDGAALLRPQAWLPNADEGIWKDFAYLIRSDGRLMASIGALLVEHGNRAMLIDAGFGPLAVPTLYGLVRGGQLLESLVAVGKTLADIELIALTQLHLDHIGWLWQSVPSTAVRPFAQTPVLVGAAGWRNRKLANSVGVNSEMLGVFAPRVRTVTDGEEIFPGVRALAMPGHSLEHLAYVITSHRSRLIVFGDVIQTPLQITHPALTAPCDHRSAEAVTTRRILIGELTVPGTFGFGLHFADVQLGRVIPSREGRPAWWPNGNPGGFVV</sequence>
<evidence type="ECO:0000313" key="6">
    <source>
        <dbReference type="EMBL" id="MFI2325499.1"/>
    </source>
</evidence>
<dbReference type="PANTHER" id="PTHR42978">
    <property type="entry name" value="QUORUM-QUENCHING LACTONASE YTNP-RELATED-RELATED"/>
    <property type="match status" value="1"/>
</dbReference>
<evidence type="ECO:0000256" key="4">
    <source>
        <dbReference type="ARBA" id="ARBA00022833"/>
    </source>
</evidence>
<evidence type="ECO:0000313" key="7">
    <source>
        <dbReference type="Proteomes" id="UP001611450"/>
    </source>
</evidence>
<evidence type="ECO:0000259" key="5">
    <source>
        <dbReference type="SMART" id="SM00849"/>
    </source>
</evidence>